<keyword evidence="3 7" id="KW-0378">Hydrolase</keyword>
<feature type="active site" description="Proton donor" evidence="5">
    <location>
        <position position="219"/>
    </location>
</feature>
<evidence type="ECO:0000256" key="7">
    <source>
        <dbReference type="RuleBase" id="RU361187"/>
    </source>
</evidence>
<evidence type="ECO:0000256" key="2">
    <source>
        <dbReference type="ARBA" id="ARBA00009865"/>
    </source>
</evidence>
<dbReference type="AlphaFoldDB" id="A0A1H4R5B2"/>
<evidence type="ECO:0000256" key="4">
    <source>
        <dbReference type="ARBA" id="ARBA00023295"/>
    </source>
</evidence>
<keyword evidence="4 7" id="KW-0326">Glycosidase</keyword>
<dbReference type="InterPro" id="IPR006710">
    <property type="entry name" value="Glyco_hydro_43"/>
</dbReference>
<feature type="site" description="Important for catalytic activity, responsible for pKa modulation of the active site Glu and correct orientation of both the proton donor and substrate" evidence="6">
    <location>
        <position position="174"/>
    </location>
</feature>
<evidence type="ECO:0000256" key="3">
    <source>
        <dbReference type="ARBA" id="ARBA00022801"/>
    </source>
</evidence>
<comment type="pathway">
    <text evidence="1">Glycan metabolism; L-arabinan degradation.</text>
</comment>
<dbReference type="Gene3D" id="2.115.10.20">
    <property type="entry name" value="Glycosyl hydrolase domain, family 43"/>
    <property type="match status" value="1"/>
</dbReference>
<organism evidence="8 9">
    <name type="scientific">Rhodococcus koreensis</name>
    <dbReference type="NCBI Taxonomy" id="99653"/>
    <lineage>
        <taxon>Bacteria</taxon>
        <taxon>Bacillati</taxon>
        <taxon>Actinomycetota</taxon>
        <taxon>Actinomycetes</taxon>
        <taxon>Mycobacteriales</taxon>
        <taxon>Nocardiaceae</taxon>
        <taxon>Rhodococcus</taxon>
    </lineage>
</organism>
<dbReference type="EMBL" id="FNSV01000005">
    <property type="protein sequence ID" value="SEC27016.1"/>
    <property type="molecule type" value="Genomic_DNA"/>
</dbReference>
<dbReference type="PANTHER" id="PTHR43301">
    <property type="entry name" value="ARABINAN ENDO-1,5-ALPHA-L-ARABINOSIDASE"/>
    <property type="match status" value="1"/>
</dbReference>
<dbReference type="CDD" id="cd18616">
    <property type="entry name" value="GH43_ABN-like"/>
    <property type="match status" value="1"/>
</dbReference>
<gene>
    <name evidence="8" type="ORF">SAMN04490239_3483</name>
</gene>
<dbReference type="GO" id="GO:0005975">
    <property type="term" value="P:carbohydrate metabolic process"/>
    <property type="evidence" value="ECO:0007669"/>
    <property type="project" value="InterPro"/>
</dbReference>
<evidence type="ECO:0000256" key="5">
    <source>
        <dbReference type="PIRSR" id="PIRSR606710-1"/>
    </source>
</evidence>
<comment type="similarity">
    <text evidence="2 7">Belongs to the glycosyl hydrolase 43 family.</text>
</comment>
<dbReference type="PANTHER" id="PTHR43301:SF3">
    <property type="entry name" value="ARABINAN ENDO-1,5-ALPHA-L-ARABINOSIDASE A-RELATED"/>
    <property type="match status" value="1"/>
</dbReference>
<protein>
    <submittedName>
        <fullName evidence="8">Arabinan endo-1,5-alpha-L-arabinosidase</fullName>
    </submittedName>
</protein>
<dbReference type="Pfam" id="PF04616">
    <property type="entry name" value="Glyco_hydro_43"/>
    <property type="match status" value="1"/>
</dbReference>
<dbReference type="RefSeq" id="WP_072937487.1">
    <property type="nucleotide sequence ID" value="NZ_FNSV01000005.1"/>
</dbReference>
<dbReference type="OrthoDB" id="9801455at2"/>
<proteinExistence type="inferred from homology"/>
<dbReference type="SUPFAM" id="SSF75005">
    <property type="entry name" value="Arabinanase/levansucrase/invertase"/>
    <property type="match status" value="1"/>
</dbReference>
<evidence type="ECO:0000313" key="8">
    <source>
        <dbReference type="EMBL" id="SEC27016.1"/>
    </source>
</evidence>
<dbReference type="InterPro" id="IPR050727">
    <property type="entry name" value="GH43_arabinanases"/>
</dbReference>
<feature type="active site" description="Proton acceptor" evidence="5">
    <location>
        <position position="56"/>
    </location>
</feature>
<dbReference type="Proteomes" id="UP000183561">
    <property type="component" value="Unassembled WGS sequence"/>
</dbReference>
<sequence length="484" mass="51912">MNTDDAALHRSGLHRSHTRHLPRRGWITAALTLLVLTLAPAPSATAEAIVQPVAADPSVVRASDGMFYMYTTADDWGDGQGMHNMSIFKSADLMDWMYLGDVFPDRPAWHPDGKLAWAPNVLESDGRYSLYYSLYDEANPCIGLATADSPTGPWNDLGRPVFCAHDVGVGGTIDPFVWDDGTTKTMFVGNFQGVHAIPLSADGTAAAGEPVRVADERFEGPYVEFHDGYYYLFLSAGNCCNGADTAYRVLVGRSESLTGPYLDRKGQDLNDGGGALILAGSEPWAGPGHNTVVSDDAGADWIVYHAIPRDNRDLPSGARRREGMIDRIVWANGWPEVGDGSPASTGPANPDTDLPVRVTLRADSDTTLPGDGGTVDATMLVEAPDDRPYTGQVWVSAVSPDNRTSDPFFGPIDVDLQPGEVLEEAVTYTVPGDAVAGTYYAYAFAGSYPDETVEFGTIHAVKTGDEARISPVRSVSLHLGKLAR</sequence>
<accession>A0A1H4R5B2</accession>
<reference evidence="9" key="1">
    <citation type="submission" date="2016-10" db="EMBL/GenBank/DDBJ databases">
        <authorList>
            <person name="Varghese N."/>
            <person name="Submissions S."/>
        </authorList>
    </citation>
    <scope>NUCLEOTIDE SEQUENCE [LARGE SCALE GENOMIC DNA]</scope>
    <source>
        <strain evidence="9">DSM 44498</strain>
    </source>
</reference>
<keyword evidence="9" id="KW-1185">Reference proteome</keyword>
<dbReference type="GO" id="GO:0004553">
    <property type="term" value="F:hydrolase activity, hydrolyzing O-glycosyl compounds"/>
    <property type="evidence" value="ECO:0007669"/>
    <property type="project" value="InterPro"/>
</dbReference>
<evidence type="ECO:0000256" key="6">
    <source>
        <dbReference type="PIRSR" id="PIRSR606710-2"/>
    </source>
</evidence>
<evidence type="ECO:0000256" key="1">
    <source>
        <dbReference type="ARBA" id="ARBA00004834"/>
    </source>
</evidence>
<evidence type="ECO:0000313" key="9">
    <source>
        <dbReference type="Proteomes" id="UP000183561"/>
    </source>
</evidence>
<name>A0A1H4R5B2_9NOCA</name>
<dbReference type="InterPro" id="IPR023296">
    <property type="entry name" value="Glyco_hydro_beta-prop_sf"/>
</dbReference>